<name>A0A069RGA8_PEPLI</name>
<dbReference type="SMART" id="SM00304">
    <property type="entry name" value="HAMP"/>
    <property type="match status" value="1"/>
</dbReference>
<keyword evidence="4" id="KW-1003">Cell membrane</keyword>
<protein>
    <recommendedName>
        <fullName evidence="3">histidine kinase</fullName>
        <ecNumber evidence="3">2.7.13.3</ecNumber>
    </recommendedName>
</protein>
<dbReference type="SMART" id="SM00387">
    <property type="entry name" value="HATPase_c"/>
    <property type="match status" value="1"/>
</dbReference>
<dbReference type="PANTHER" id="PTHR45528:SF1">
    <property type="entry name" value="SENSOR HISTIDINE KINASE CPXA"/>
    <property type="match status" value="1"/>
</dbReference>
<organism evidence="18 19">
    <name type="scientific">Peptoclostridium litorale DSM 5388</name>
    <dbReference type="NCBI Taxonomy" id="1121324"/>
    <lineage>
        <taxon>Bacteria</taxon>
        <taxon>Bacillati</taxon>
        <taxon>Bacillota</taxon>
        <taxon>Clostridia</taxon>
        <taxon>Peptostreptococcales</taxon>
        <taxon>Peptoclostridiaceae</taxon>
        <taxon>Peptoclostridium</taxon>
    </lineage>
</organism>
<comment type="caution">
    <text evidence="18">The sequence shown here is derived from an EMBL/GenBank/DDBJ whole genome shotgun (WGS) entry which is preliminary data.</text>
</comment>
<feature type="domain" description="Histidine kinase" evidence="16">
    <location>
        <begin position="361"/>
        <end position="560"/>
    </location>
</feature>
<dbReference type="SUPFAM" id="SSF47384">
    <property type="entry name" value="Homodimeric domain of signal transducing histidine kinase"/>
    <property type="match status" value="1"/>
</dbReference>
<evidence type="ECO:0000256" key="4">
    <source>
        <dbReference type="ARBA" id="ARBA00022475"/>
    </source>
</evidence>
<evidence type="ECO:0000256" key="7">
    <source>
        <dbReference type="ARBA" id="ARBA00022692"/>
    </source>
</evidence>
<dbReference type="PANTHER" id="PTHR45528">
    <property type="entry name" value="SENSOR HISTIDINE KINASE CPXA"/>
    <property type="match status" value="1"/>
</dbReference>
<dbReference type="InterPro" id="IPR005467">
    <property type="entry name" value="His_kinase_dom"/>
</dbReference>
<dbReference type="Pfam" id="PF00512">
    <property type="entry name" value="HisKA"/>
    <property type="match status" value="1"/>
</dbReference>
<evidence type="ECO:0000256" key="3">
    <source>
        <dbReference type="ARBA" id="ARBA00012438"/>
    </source>
</evidence>
<dbReference type="GO" id="GO:0000155">
    <property type="term" value="F:phosphorelay sensor kinase activity"/>
    <property type="evidence" value="ECO:0007669"/>
    <property type="project" value="InterPro"/>
</dbReference>
<dbReference type="Gene3D" id="3.30.565.10">
    <property type="entry name" value="Histidine kinase-like ATPase, C-terminal domain"/>
    <property type="match status" value="1"/>
</dbReference>
<evidence type="ECO:0000259" key="16">
    <source>
        <dbReference type="PROSITE" id="PS50109"/>
    </source>
</evidence>
<dbReference type="CDD" id="cd00082">
    <property type="entry name" value="HisKA"/>
    <property type="match status" value="1"/>
</dbReference>
<proteinExistence type="predicted"/>
<dbReference type="PROSITE" id="PS50885">
    <property type="entry name" value="HAMP"/>
    <property type="match status" value="1"/>
</dbReference>
<dbReference type="RefSeq" id="WP_038262973.1">
    <property type="nucleotide sequence ID" value="NZ_FSRH01000008.1"/>
</dbReference>
<evidence type="ECO:0000256" key="1">
    <source>
        <dbReference type="ARBA" id="ARBA00000085"/>
    </source>
</evidence>
<dbReference type="SUPFAM" id="SSF158472">
    <property type="entry name" value="HAMP domain-like"/>
    <property type="match status" value="1"/>
</dbReference>
<dbReference type="Pfam" id="PF02518">
    <property type="entry name" value="HATPase_c"/>
    <property type="match status" value="1"/>
</dbReference>
<sequence length="584" mass="66466">MRKTGITTKLFAMLLVTFGMIIGAVLIGSAYFFEPYYVDKKIGGLEKKIFEFLDENARGGHIEDFELVERAKVFSFENESPLAIMKGGEMFYPFRRYAVELEGDFGVSPVELNSILFQIQDRGMDIRNGMEMSIFGFWDEGQFMAVSIDEPQDEELARLAFDFKREASDFVRITGRVISHEMPEYDPGSIYRQDKLFEMTQAYASGQEPLPDDVAIKEEEDRMTGIKNYLIAVPYEGKFAFCLFSMQPVSDVISLIPGFMKYVVLMAVILVVGISFVIARIIVKPIIRISVAAEKMARLDFSERVDVKSSDELGLLSGNLNTMADELEYTLEELEKRNKRLQEELDREKLLEQARKSFVADASHELKTPLGIVQAYTERLEDKFIKDEKARRYAGIILDENRKMNKLINDLLELSKLESMTYRLSRNEYDISADIFDIAQRFNPLFEEKGIEFGLDIQNGIHVDADPEKMGRVITNMISNALKYTPSGGTAQLKFGRGSGKARFGISNEVEDIGKIDMEKIWDRFYKADKARSRKMGGTGLGLSITKSILDLHGFESGALKSEGSIEFYFEIEESHRCEIARKV</sequence>
<dbReference type="SUPFAM" id="SSF55874">
    <property type="entry name" value="ATPase domain of HSP90 chaperone/DNA topoisomerase II/histidine kinase"/>
    <property type="match status" value="1"/>
</dbReference>
<keyword evidence="9 18" id="KW-0418">Kinase</keyword>
<dbReference type="STRING" id="1121324.CLIT_8c00120"/>
<dbReference type="InterPro" id="IPR036890">
    <property type="entry name" value="HATPase_C_sf"/>
</dbReference>
<dbReference type="GO" id="GO:0005886">
    <property type="term" value="C:plasma membrane"/>
    <property type="evidence" value="ECO:0007669"/>
    <property type="project" value="UniProtKB-SubCell"/>
</dbReference>
<evidence type="ECO:0000256" key="5">
    <source>
        <dbReference type="ARBA" id="ARBA00022553"/>
    </source>
</evidence>
<keyword evidence="14" id="KW-0175">Coiled coil</keyword>
<feature type="transmembrane region" description="Helical" evidence="15">
    <location>
        <begin position="262"/>
        <end position="283"/>
    </location>
</feature>
<reference evidence="18 19" key="1">
    <citation type="submission" date="2014-03" db="EMBL/GenBank/DDBJ databases">
        <title>Genome sequence of Clostridium litorale W6, DSM 5388.</title>
        <authorList>
            <person name="Poehlein A."/>
            <person name="Jagirdar A."/>
            <person name="Khonsari B."/>
            <person name="Chibani C.M."/>
            <person name="Gutierrez Gutierrez D.A."/>
            <person name="Davydova E."/>
            <person name="Alghaithi H.S."/>
            <person name="Nair K.P."/>
            <person name="Dhamotharan K."/>
            <person name="Chandran L."/>
            <person name="G W."/>
            <person name="Daniel R."/>
        </authorList>
    </citation>
    <scope>NUCLEOTIDE SEQUENCE [LARGE SCALE GENOMIC DNA]</scope>
    <source>
        <strain evidence="18 19">W6</strain>
    </source>
</reference>
<dbReference type="Gene3D" id="6.10.340.10">
    <property type="match status" value="1"/>
</dbReference>
<keyword evidence="7 15" id="KW-0812">Transmembrane</keyword>
<dbReference type="InterPro" id="IPR003660">
    <property type="entry name" value="HAMP_dom"/>
</dbReference>
<evidence type="ECO:0000259" key="17">
    <source>
        <dbReference type="PROSITE" id="PS50885"/>
    </source>
</evidence>
<dbReference type="FunFam" id="1.10.287.130:FF:000001">
    <property type="entry name" value="Two-component sensor histidine kinase"/>
    <property type="match status" value="1"/>
</dbReference>
<keyword evidence="11 15" id="KW-1133">Transmembrane helix</keyword>
<dbReference type="Pfam" id="PF00672">
    <property type="entry name" value="HAMP"/>
    <property type="match status" value="1"/>
</dbReference>
<feature type="domain" description="HAMP" evidence="17">
    <location>
        <begin position="280"/>
        <end position="332"/>
    </location>
</feature>
<evidence type="ECO:0000256" key="12">
    <source>
        <dbReference type="ARBA" id="ARBA00023012"/>
    </source>
</evidence>
<dbReference type="PROSITE" id="PS50109">
    <property type="entry name" value="HIS_KIN"/>
    <property type="match status" value="1"/>
</dbReference>
<feature type="transmembrane region" description="Helical" evidence="15">
    <location>
        <begin position="12"/>
        <end position="33"/>
    </location>
</feature>
<keyword evidence="8" id="KW-0547">Nucleotide-binding</keyword>
<evidence type="ECO:0000256" key="2">
    <source>
        <dbReference type="ARBA" id="ARBA00004651"/>
    </source>
</evidence>
<dbReference type="SMART" id="SM00388">
    <property type="entry name" value="HisKA"/>
    <property type="match status" value="1"/>
</dbReference>
<evidence type="ECO:0000313" key="19">
    <source>
        <dbReference type="Proteomes" id="UP000027946"/>
    </source>
</evidence>
<keyword evidence="19" id="KW-1185">Reference proteome</keyword>
<dbReference type="EMBL" id="JJMM01000008">
    <property type="protein sequence ID" value="KDR95843.1"/>
    <property type="molecule type" value="Genomic_DNA"/>
</dbReference>
<dbReference type="EC" id="2.7.13.3" evidence="3"/>
<evidence type="ECO:0000256" key="6">
    <source>
        <dbReference type="ARBA" id="ARBA00022679"/>
    </source>
</evidence>
<evidence type="ECO:0000256" key="11">
    <source>
        <dbReference type="ARBA" id="ARBA00022989"/>
    </source>
</evidence>
<keyword evidence="12" id="KW-0902">Two-component regulatory system</keyword>
<feature type="coiled-coil region" evidence="14">
    <location>
        <begin position="317"/>
        <end position="351"/>
    </location>
</feature>
<dbReference type="InterPro" id="IPR004358">
    <property type="entry name" value="Sig_transdc_His_kin-like_C"/>
</dbReference>
<accession>A0A069RGA8</accession>
<dbReference type="InterPro" id="IPR050398">
    <property type="entry name" value="HssS/ArlS-like"/>
</dbReference>
<dbReference type="InterPro" id="IPR003661">
    <property type="entry name" value="HisK_dim/P_dom"/>
</dbReference>
<evidence type="ECO:0000256" key="10">
    <source>
        <dbReference type="ARBA" id="ARBA00022840"/>
    </source>
</evidence>
<dbReference type="OrthoDB" id="9762826at2"/>
<keyword evidence="6" id="KW-0808">Transferase</keyword>
<evidence type="ECO:0000256" key="9">
    <source>
        <dbReference type="ARBA" id="ARBA00022777"/>
    </source>
</evidence>
<dbReference type="GO" id="GO:0005524">
    <property type="term" value="F:ATP binding"/>
    <property type="evidence" value="ECO:0007669"/>
    <property type="project" value="UniProtKB-KW"/>
</dbReference>
<dbReference type="AlphaFoldDB" id="A0A069RGA8"/>
<evidence type="ECO:0000256" key="13">
    <source>
        <dbReference type="ARBA" id="ARBA00023136"/>
    </source>
</evidence>
<comment type="catalytic activity">
    <reaction evidence="1">
        <text>ATP + protein L-histidine = ADP + protein N-phospho-L-histidine.</text>
        <dbReference type="EC" id="2.7.13.3"/>
    </reaction>
</comment>
<evidence type="ECO:0000256" key="14">
    <source>
        <dbReference type="SAM" id="Coils"/>
    </source>
</evidence>
<evidence type="ECO:0000256" key="8">
    <source>
        <dbReference type="ARBA" id="ARBA00022741"/>
    </source>
</evidence>
<keyword evidence="5" id="KW-0597">Phosphoprotein</keyword>
<keyword evidence="10" id="KW-0067">ATP-binding</keyword>
<dbReference type="PRINTS" id="PR00344">
    <property type="entry name" value="BCTRLSENSOR"/>
</dbReference>
<comment type="subcellular location">
    <subcellularLocation>
        <location evidence="2">Cell membrane</location>
        <topology evidence="2">Multi-pass membrane protein</topology>
    </subcellularLocation>
</comment>
<evidence type="ECO:0000256" key="15">
    <source>
        <dbReference type="SAM" id="Phobius"/>
    </source>
</evidence>
<dbReference type="Proteomes" id="UP000027946">
    <property type="component" value="Unassembled WGS sequence"/>
</dbReference>
<evidence type="ECO:0000313" key="18">
    <source>
        <dbReference type="EMBL" id="KDR95843.1"/>
    </source>
</evidence>
<dbReference type="CDD" id="cd06225">
    <property type="entry name" value="HAMP"/>
    <property type="match status" value="1"/>
</dbReference>
<dbReference type="eggNOG" id="COG5002">
    <property type="taxonomic scope" value="Bacteria"/>
</dbReference>
<dbReference type="InterPro" id="IPR003594">
    <property type="entry name" value="HATPase_dom"/>
</dbReference>
<gene>
    <name evidence="18" type="ORF">CLIT_8c00120</name>
</gene>
<keyword evidence="13 15" id="KW-0472">Membrane</keyword>
<dbReference type="InterPro" id="IPR036097">
    <property type="entry name" value="HisK_dim/P_sf"/>
</dbReference>
<dbReference type="Gene3D" id="1.10.287.130">
    <property type="match status" value="1"/>
</dbReference>